<dbReference type="Proteomes" id="UP000319148">
    <property type="component" value="Unassembled WGS sequence"/>
</dbReference>
<evidence type="ECO:0008006" key="3">
    <source>
        <dbReference type="Google" id="ProtNLM"/>
    </source>
</evidence>
<evidence type="ECO:0000313" key="1">
    <source>
        <dbReference type="EMBL" id="TPD60773.1"/>
    </source>
</evidence>
<accession>A0A501PJT0</accession>
<dbReference type="EMBL" id="VFIY01000006">
    <property type="protein sequence ID" value="TPD60773.1"/>
    <property type="molecule type" value="Genomic_DNA"/>
</dbReference>
<evidence type="ECO:0000313" key="2">
    <source>
        <dbReference type="Proteomes" id="UP000319148"/>
    </source>
</evidence>
<keyword evidence="2" id="KW-1185">Reference proteome</keyword>
<dbReference type="InterPro" id="IPR010353">
    <property type="entry name" value="DmpK"/>
</dbReference>
<organism evidence="1 2">
    <name type="scientific">Emcibacter nanhaiensis</name>
    <dbReference type="NCBI Taxonomy" id="1505037"/>
    <lineage>
        <taxon>Bacteria</taxon>
        <taxon>Pseudomonadati</taxon>
        <taxon>Pseudomonadota</taxon>
        <taxon>Alphaproteobacteria</taxon>
        <taxon>Emcibacterales</taxon>
        <taxon>Emcibacteraceae</taxon>
        <taxon>Emcibacter</taxon>
    </lineage>
</organism>
<gene>
    <name evidence="1" type="ORF">FIV46_08610</name>
</gene>
<dbReference type="Pfam" id="PF06099">
    <property type="entry name" value="Phenol_hyd_sub"/>
    <property type="match status" value="1"/>
</dbReference>
<sequence>MQFGAKKNIKKQLLRIFLWGMRRVACSLLHREENREKRMGRLPPEERDHLAEYEKTAQVTGVRRNRFIEFDFTVGAPELTVELVMPMQAFVEFCELNHVRTVTVLADVKKDYEQLLWREGRGRDVQASK</sequence>
<comment type="caution">
    <text evidence="1">The sequence shown here is derived from an EMBL/GenBank/DDBJ whole genome shotgun (WGS) entry which is preliminary data.</text>
</comment>
<dbReference type="AlphaFoldDB" id="A0A501PJT0"/>
<reference evidence="2" key="1">
    <citation type="submission" date="2019-06" db="EMBL/GenBank/DDBJ databases">
        <title>The complete genome of Emcibacter congregatus ZYLT.</title>
        <authorList>
            <person name="Zhao Z."/>
        </authorList>
    </citation>
    <scope>NUCLEOTIDE SEQUENCE [LARGE SCALE GENOMIC DNA]</scope>
    <source>
        <strain evidence="2">MCCC 1A06723</strain>
    </source>
</reference>
<name>A0A501PJT0_9PROT</name>
<dbReference type="OrthoDB" id="8564678at2"/>
<proteinExistence type="predicted"/>
<protein>
    <recommendedName>
        <fullName evidence="3">Phenol hydroxylase</fullName>
    </recommendedName>
</protein>